<dbReference type="InterPro" id="IPR040404">
    <property type="entry name" value="Phylloplanin-like"/>
</dbReference>
<dbReference type="Proteomes" id="UP000826271">
    <property type="component" value="Unassembled WGS sequence"/>
</dbReference>
<keyword evidence="1" id="KW-0732">Signal</keyword>
<name>A0AAV6XIG0_9LAMI</name>
<reference evidence="2" key="1">
    <citation type="submission" date="2019-10" db="EMBL/GenBank/DDBJ databases">
        <authorList>
            <person name="Zhang R."/>
            <person name="Pan Y."/>
            <person name="Wang J."/>
            <person name="Ma R."/>
            <person name="Yu S."/>
        </authorList>
    </citation>
    <scope>NUCLEOTIDE SEQUENCE</scope>
    <source>
        <strain evidence="2">LA-IB0</strain>
        <tissue evidence="2">Leaf</tissue>
    </source>
</reference>
<evidence type="ECO:0000256" key="1">
    <source>
        <dbReference type="SAM" id="SignalP"/>
    </source>
</evidence>
<evidence type="ECO:0008006" key="4">
    <source>
        <dbReference type="Google" id="ProtNLM"/>
    </source>
</evidence>
<keyword evidence="3" id="KW-1185">Reference proteome</keyword>
<dbReference type="EMBL" id="WHWC01000007">
    <property type="protein sequence ID" value="KAG8380197.1"/>
    <property type="molecule type" value="Genomic_DNA"/>
</dbReference>
<evidence type="ECO:0000313" key="2">
    <source>
        <dbReference type="EMBL" id="KAG8380197.1"/>
    </source>
</evidence>
<accession>A0AAV6XIG0</accession>
<evidence type="ECO:0000313" key="3">
    <source>
        <dbReference type="Proteomes" id="UP000826271"/>
    </source>
</evidence>
<feature type="signal peptide" evidence="1">
    <location>
        <begin position="1"/>
        <end position="18"/>
    </location>
</feature>
<proteinExistence type="predicted"/>
<protein>
    <recommendedName>
        <fullName evidence="4">Phylloplanin</fullName>
    </recommendedName>
</protein>
<comment type="caution">
    <text evidence="2">The sequence shown here is derived from an EMBL/GenBank/DDBJ whole genome shotgun (WGS) entry which is preliminary data.</text>
</comment>
<dbReference type="PANTHER" id="PTHR34458">
    <property type="entry name" value="POLLEN OLE E 1 ALLERGEN AND EXTENSIN FAMILY PROTEIN-RELATED"/>
    <property type="match status" value="1"/>
</dbReference>
<organism evidence="2 3">
    <name type="scientific">Buddleja alternifolia</name>
    <dbReference type="NCBI Taxonomy" id="168488"/>
    <lineage>
        <taxon>Eukaryota</taxon>
        <taxon>Viridiplantae</taxon>
        <taxon>Streptophyta</taxon>
        <taxon>Embryophyta</taxon>
        <taxon>Tracheophyta</taxon>
        <taxon>Spermatophyta</taxon>
        <taxon>Magnoliopsida</taxon>
        <taxon>eudicotyledons</taxon>
        <taxon>Gunneridae</taxon>
        <taxon>Pentapetalae</taxon>
        <taxon>asterids</taxon>
        <taxon>lamiids</taxon>
        <taxon>Lamiales</taxon>
        <taxon>Scrophulariaceae</taxon>
        <taxon>Buddlejeae</taxon>
        <taxon>Buddleja</taxon>
    </lineage>
</organism>
<dbReference type="PANTHER" id="PTHR34458:SF11">
    <property type="entry name" value="MD-2-RELATED LIPID-RECOGNITION DOMAIN-CONTAINING PROTEIN"/>
    <property type="match status" value="1"/>
</dbReference>
<sequence length="191" mass="19718">MVASAPLLGGGILGGVIACTNTSVSVAGTYNVIPQSKVDLICGASGTSMPVVVKSSHTNTAGLYTFLFTSADTILLNGGKCVITCANTSLSTVRTFPVIPQAKVDVVCGFLFFPSVTKSVTTNSAGIYSISFNTADVLFNNPNACYLNVNLPAYSCTFDPLGGALRFPIVTIRSDLGVVTAFVHGAMSYVP</sequence>
<dbReference type="AlphaFoldDB" id="A0AAV6XIG0"/>
<gene>
    <name evidence="2" type="ORF">BUALT_Bualt07G0168400</name>
</gene>
<feature type="chain" id="PRO_5043630570" description="Phylloplanin" evidence="1">
    <location>
        <begin position="19"/>
        <end position="191"/>
    </location>
</feature>